<dbReference type="AlphaFoldDB" id="A0A1M5K2R1"/>
<dbReference type="InterPro" id="IPR005119">
    <property type="entry name" value="LysR_subst-bd"/>
</dbReference>
<dbReference type="Gene3D" id="1.10.10.10">
    <property type="entry name" value="Winged helix-like DNA-binding domain superfamily/Winged helix DNA-binding domain"/>
    <property type="match status" value="1"/>
</dbReference>
<evidence type="ECO:0000313" key="6">
    <source>
        <dbReference type="EMBL" id="SHG47046.1"/>
    </source>
</evidence>
<dbReference type="SUPFAM" id="SSF53850">
    <property type="entry name" value="Periplasmic binding protein-like II"/>
    <property type="match status" value="1"/>
</dbReference>
<feature type="domain" description="HTH lysR-type" evidence="5">
    <location>
        <begin position="1"/>
        <end position="58"/>
    </location>
</feature>
<dbReference type="RefSeq" id="WP_073089177.1">
    <property type="nucleotide sequence ID" value="NZ_FQWY01000004.1"/>
</dbReference>
<dbReference type="InterPro" id="IPR036390">
    <property type="entry name" value="WH_DNA-bd_sf"/>
</dbReference>
<dbReference type="GO" id="GO:0003700">
    <property type="term" value="F:DNA-binding transcription factor activity"/>
    <property type="evidence" value="ECO:0007669"/>
    <property type="project" value="InterPro"/>
</dbReference>
<evidence type="ECO:0000256" key="4">
    <source>
        <dbReference type="ARBA" id="ARBA00023163"/>
    </source>
</evidence>
<organism evidence="6 7">
    <name type="scientific">Thermosyntropha lipolytica DSM 11003</name>
    <dbReference type="NCBI Taxonomy" id="1123382"/>
    <lineage>
        <taxon>Bacteria</taxon>
        <taxon>Bacillati</taxon>
        <taxon>Bacillota</taxon>
        <taxon>Clostridia</taxon>
        <taxon>Eubacteriales</taxon>
        <taxon>Syntrophomonadaceae</taxon>
        <taxon>Thermosyntropha</taxon>
    </lineage>
</organism>
<keyword evidence="4" id="KW-0804">Transcription</keyword>
<dbReference type="PANTHER" id="PTHR30126">
    <property type="entry name" value="HTH-TYPE TRANSCRIPTIONAL REGULATOR"/>
    <property type="match status" value="1"/>
</dbReference>
<name>A0A1M5K2R1_9FIRM</name>
<evidence type="ECO:0000259" key="5">
    <source>
        <dbReference type="PROSITE" id="PS50931"/>
    </source>
</evidence>
<gene>
    <name evidence="6" type="ORF">SAMN02745221_00268</name>
</gene>
<dbReference type="Gene3D" id="3.40.190.290">
    <property type="match status" value="1"/>
</dbReference>
<dbReference type="SUPFAM" id="SSF46785">
    <property type="entry name" value="Winged helix' DNA-binding domain"/>
    <property type="match status" value="1"/>
</dbReference>
<protein>
    <submittedName>
        <fullName evidence="6">DNA-binding transcriptional regulator, LysR family</fullName>
    </submittedName>
</protein>
<keyword evidence="7" id="KW-1185">Reference proteome</keyword>
<keyword evidence="2" id="KW-0805">Transcription regulation</keyword>
<evidence type="ECO:0000256" key="3">
    <source>
        <dbReference type="ARBA" id="ARBA00023125"/>
    </source>
</evidence>
<dbReference type="OrthoDB" id="9785745at2"/>
<comment type="similarity">
    <text evidence="1">Belongs to the LysR transcriptional regulatory family.</text>
</comment>
<keyword evidence="3 6" id="KW-0238">DNA-binding</keyword>
<dbReference type="EMBL" id="FQWY01000004">
    <property type="protein sequence ID" value="SHG47046.1"/>
    <property type="molecule type" value="Genomic_DNA"/>
</dbReference>
<accession>A0A1M5K2R1</accession>
<dbReference type="STRING" id="1123382.SAMN02745221_00268"/>
<dbReference type="Proteomes" id="UP000242329">
    <property type="component" value="Unassembled WGS sequence"/>
</dbReference>
<dbReference type="GO" id="GO:0000976">
    <property type="term" value="F:transcription cis-regulatory region binding"/>
    <property type="evidence" value="ECO:0007669"/>
    <property type="project" value="TreeGrafter"/>
</dbReference>
<dbReference type="PROSITE" id="PS50931">
    <property type="entry name" value="HTH_LYSR"/>
    <property type="match status" value="1"/>
</dbReference>
<dbReference type="PRINTS" id="PR00039">
    <property type="entry name" value="HTHLYSR"/>
</dbReference>
<dbReference type="Pfam" id="PF03466">
    <property type="entry name" value="LysR_substrate"/>
    <property type="match status" value="1"/>
</dbReference>
<dbReference type="FunFam" id="1.10.10.10:FF:000001">
    <property type="entry name" value="LysR family transcriptional regulator"/>
    <property type="match status" value="1"/>
</dbReference>
<evidence type="ECO:0000256" key="1">
    <source>
        <dbReference type="ARBA" id="ARBA00009437"/>
    </source>
</evidence>
<proteinExistence type="inferred from homology"/>
<reference evidence="7" key="1">
    <citation type="submission" date="2016-11" db="EMBL/GenBank/DDBJ databases">
        <authorList>
            <person name="Varghese N."/>
            <person name="Submissions S."/>
        </authorList>
    </citation>
    <scope>NUCLEOTIDE SEQUENCE [LARGE SCALE GENOMIC DNA]</scope>
    <source>
        <strain evidence="7">DSM 11003</strain>
    </source>
</reference>
<dbReference type="InterPro" id="IPR036388">
    <property type="entry name" value="WH-like_DNA-bd_sf"/>
</dbReference>
<dbReference type="PANTHER" id="PTHR30126:SF40">
    <property type="entry name" value="HTH-TYPE TRANSCRIPTIONAL REGULATOR GLTR"/>
    <property type="match status" value="1"/>
</dbReference>
<evidence type="ECO:0000256" key="2">
    <source>
        <dbReference type="ARBA" id="ARBA00023015"/>
    </source>
</evidence>
<sequence length="317" mass="37104">MNIEQLEIFMTIAKVKSFTRAAKILNFTQPAISSQIKQLEKHYNVRLFERGSNGVTLTEAGRKFYEYAEKIMHLYSEMESEIARVSGHKKELIKLGASFSPGNYFLPTAIKNFKGNYPQAYIRVNIGHSDEIVEGLQERVLDIGVVEGEIKEARDLERYKVSSNQLILVADIHSRWRNVDEIAIAELVNEPFITREEECSLRYFLNSYLKTLGYDMNDMNIIMELTNWEAIKQAVMKNLGLAVIPYPVVERELKERKLKRIRLKDGELRFTWDTEVLIRRDEKLTGLKKVFFDFLISPYMVWKTEEELVERNKMLFI</sequence>
<evidence type="ECO:0000313" key="7">
    <source>
        <dbReference type="Proteomes" id="UP000242329"/>
    </source>
</evidence>
<dbReference type="InterPro" id="IPR000847">
    <property type="entry name" value="LysR_HTH_N"/>
</dbReference>
<dbReference type="Pfam" id="PF00126">
    <property type="entry name" value="HTH_1"/>
    <property type="match status" value="1"/>
</dbReference>